<dbReference type="Gene3D" id="3.40.50.720">
    <property type="entry name" value="NAD(P)-binding Rossmann-like Domain"/>
    <property type="match status" value="1"/>
</dbReference>
<dbReference type="EnsemblMetazoa" id="AMIN001944-RA">
    <property type="protein sequence ID" value="AMIN001944-PA"/>
    <property type="gene ID" value="AMIN001944"/>
</dbReference>
<dbReference type="AlphaFoldDB" id="A0A182VV49"/>
<dbReference type="InterPro" id="IPR036291">
    <property type="entry name" value="NAD(P)-bd_dom_sf"/>
</dbReference>
<comment type="similarity">
    <text evidence="2">Belongs to the short-chain dehydrogenases/reductases (SDR) family.</text>
</comment>
<dbReference type="Proteomes" id="UP000075920">
    <property type="component" value="Unassembled WGS sequence"/>
</dbReference>
<organism evidence="3 4">
    <name type="scientific">Anopheles minimus</name>
    <dbReference type="NCBI Taxonomy" id="112268"/>
    <lineage>
        <taxon>Eukaryota</taxon>
        <taxon>Metazoa</taxon>
        <taxon>Ecdysozoa</taxon>
        <taxon>Arthropoda</taxon>
        <taxon>Hexapoda</taxon>
        <taxon>Insecta</taxon>
        <taxon>Pterygota</taxon>
        <taxon>Neoptera</taxon>
        <taxon>Endopterygota</taxon>
        <taxon>Diptera</taxon>
        <taxon>Nematocera</taxon>
        <taxon>Culicoidea</taxon>
        <taxon>Culicidae</taxon>
        <taxon>Anophelinae</taxon>
        <taxon>Anopheles</taxon>
    </lineage>
</organism>
<accession>A0A182VV49</accession>
<dbReference type="InterPro" id="IPR020904">
    <property type="entry name" value="Sc_DH/Rdtase_CS"/>
</dbReference>
<reference evidence="3" key="2">
    <citation type="submission" date="2020-05" db="UniProtKB">
        <authorList>
            <consortium name="EnsemblMetazoa"/>
        </authorList>
    </citation>
    <scope>IDENTIFICATION</scope>
    <source>
        <strain evidence="3">MINIMUS1</strain>
    </source>
</reference>
<dbReference type="STRING" id="112268.A0A182VV49"/>
<dbReference type="GO" id="GO:0008202">
    <property type="term" value="P:steroid metabolic process"/>
    <property type="evidence" value="ECO:0007669"/>
    <property type="project" value="TreeGrafter"/>
</dbReference>
<dbReference type="PANTHER" id="PTHR43313">
    <property type="entry name" value="SHORT-CHAIN DEHYDROGENASE/REDUCTASE FAMILY 9C"/>
    <property type="match status" value="1"/>
</dbReference>
<evidence type="ECO:0000313" key="4">
    <source>
        <dbReference type="Proteomes" id="UP000075920"/>
    </source>
</evidence>
<proteinExistence type="inferred from homology"/>
<dbReference type="PROSITE" id="PS00061">
    <property type="entry name" value="ADH_SHORT"/>
    <property type="match status" value="1"/>
</dbReference>
<sequence>MNWILFHNWFNKTTIKQRSILLASSYMCFVAARLLQNWRTRSRTLTSKLGSNEVIIITGCDSGLGFNMACICLQAGMTVMATCISEDSEGYKYLESQGKLTGQVILFIMDLNDHQSIANTQREIRKWFTATSGSAHLYALVNNAGIMCFGDAEWLSNNLAKLQLNVNAVGTILFTIPLLDLVREARSRLVIVTSHCGRQALPGLSVYSATKAALRAWTDAIRMELSCHSVPVIEFMPGSFVFHSNICSRQIQYFDEMWLNLNSTQRTFYHDYFSRYRAYLEPLCQRRQLENFQKNDPLTVCIHRALFDEIPKSYYVCEPWRYFFYYNAFRWLPQTIRHRLVRRFIAMPEF</sequence>
<dbReference type="Pfam" id="PF00106">
    <property type="entry name" value="adh_short"/>
    <property type="match status" value="1"/>
</dbReference>
<dbReference type="PRINTS" id="PR00081">
    <property type="entry name" value="GDHRDH"/>
</dbReference>
<dbReference type="PRINTS" id="PR00080">
    <property type="entry name" value="SDRFAMILY"/>
</dbReference>
<evidence type="ECO:0000256" key="2">
    <source>
        <dbReference type="RuleBase" id="RU000363"/>
    </source>
</evidence>
<evidence type="ECO:0000313" key="3">
    <source>
        <dbReference type="EnsemblMetazoa" id="AMIN001944-PA"/>
    </source>
</evidence>
<keyword evidence="4" id="KW-1185">Reference proteome</keyword>
<dbReference type="VEuPathDB" id="VectorBase:AMIN001944"/>
<name>A0A182VV49_9DIPT</name>
<dbReference type="InterPro" id="IPR002347">
    <property type="entry name" value="SDR_fam"/>
</dbReference>
<reference evidence="4" key="1">
    <citation type="submission" date="2013-03" db="EMBL/GenBank/DDBJ databases">
        <title>The Genome Sequence of Anopheles minimus MINIMUS1.</title>
        <authorList>
            <consortium name="The Broad Institute Genomics Platform"/>
            <person name="Neafsey D.E."/>
            <person name="Walton C."/>
            <person name="Walker B."/>
            <person name="Young S.K."/>
            <person name="Zeng Q."/>
            <person name="Gargeya S."/>
            <person name="Fitzgerald M."/>
            <person name="Haas B."/>
            <person name="Abouelleil A."/>
            <person name="Allen A.W."/>
            <person name="Alvarado L."/>
            <person name="Arachchi H.M."/>
            <person name="Berlin A.M."/>
            <person name="Chapman S.B."/>
            <person name="Gainer-Dewar J."/>
            <person name="Goldberg J."/>
            <person name="Griggs A."/>
            <person name="Gujja S."/>
            <person name="Hansen M."/>
            <person name="Howarth C."/>
            <person name="Imamovic A."/>
            <person name="Ireland A."/>
            <person name="Larimer J."/>
            <person name="McCowan C."/>
            <person name="Murphy C."/>
            <person name="Pearson M."/>
            <person name="Poon T.W."/>
            <person name="Priest M."/>
            <person name="Roberts A."/>
            <person name="Saif S."/>
            <person name="Shea T."/>
            <person name="Sisk P."/>
            <person name="Sykes S."/>
            <person name="Wortman J."/>
            <person name="Nusbaum C."/>
            <person name="Birren B."/>
        </authorList>
    </citation>
    <scope>NUCLEOTIDE SEQUENCE [LARGE SCALE GENOMIC DNA]</scope>
    <source>
        <strain evidence="4">MINIMUS1</strain>
    </source>
</reference>
<dbReference type="SUPFAM" id="SSF51735">
    <property type="entry name" value="NAD(P)-binding Rossmann-fold domains"/>
    <property type="match status" value="1"/>
</dbReference>
<evidence type="ECO:0000256" key="1">
    <source>
        <dbReference type="ARBA" id="ARBA00023002"/>
    </source>
</evidence>
<dbReference type="PANTHER" id="PTHR43313:SF36">
    <property type="entry name" value="D-BETA-HYDROXYBUTYRATE DEHYDROGENASE, MITOCHONDRIAL"/>
    <property type="match status" value="1"/>
</dbReference>
<keyword evidence="1" id="KW-0560">Oxidoreductase</keyword>
<protein>
    <submittedName>
        <fullName evidence="3">Uncharacterized protein</fullName>
    </submittedName>
</protein>
<dbReference type="GO" id="GO:0016491">
    <property type="term" value="F:oxidoreductase activity"/>
    <property type="evidence" value="ECO:0007669"/>
    <property type="project" value="UniProtKB-KW"/>
</dbReference>